<dbReference type="Proteomes" id="UP000077315">
    <property type="component" value="Unassembled WGS sequence"/>
</dbReference>
<feature type="chain" id="PRO_5007890406" evidence="1">
    <location>
        <begin position="20"/>
        <end position="151"/>
    </location>
</feature>
<evidence type="ECO:0000256" key="1">
    <source>
        <dbReference type="SAM" id="SignalP"/>
    </source>
</evidence>
<evidence type="ECO:0000313" key="2">
    <source>
        <dbReference type="EMBL" id="OAD73249.1"/>
    </source>
</evidence>
<dbReference type="EMBL" id="KV440981">
    <property type="protein sequence ID" value="OAD73249.1"/>
    <property type="molecule type" value="Genomic_DNA"/>
</dbReference>
<reference evidence="3" key="1">
    <citation type="submission" date="2015-06" db="EMBL/GenBank/DDBJ databases">
        <title>Expansion of signal transduction pathways in fungi by whole-genome duplication.</title>
        <authorList>
            <consortium name="DOE Joint Genome Institute"/>
            <person name="Corrochano L.M."/>
            <person name="Kuo A."/>
            <person name="Marcet-Houben M."/>
            <person name="Polaino S."/>
            <person name="Salamov A."/>
            <person name="Villalobos J.M."/>
            <person name="Alvarez M.I."/>
            <person name="Avalos J."/>
            <person name="Benito E.P."/>
            <person name="Benoit I."/>
            <person name="Burger G."/>
            <person name="Camino L.P."/>
            <person name="Canovas D."/>
            <person name="Cerda-Olmedo E."/>
            <person name="Cheng J.-F."/>
            <person name="Dominguez A."/>
            <person name="Elias M."/>
            <person name="Eslava A.P."/>
            <person name="Glaser F."/>
            <person name="Grimwood J."/>
            <person name="Gutierrez G."/>
            <person name="Heitman J."/>
            <person name="Henrissat B."/>
            <person name="Iturriaga E.A."/>
            <person name="Lang B.F."/>
            <person name="Lavin J.L."/>
            <person name="Lee S."/>
            <person name="Li W."/>
            <person name="Lindquist E."/>
            <person name="Lopez-Garcia S."/>
            <person name="Luque E.M."/>
            <person name="Marcos A.T."/>
            <person name="Martin J."/>
            <person name="McCluskey K."/>
            <person name="Medina H.R."/>
            <person name="Miralles-Duran A."/>
            <person name="Miyazaki A."/>
            <person name="Munoz-Torres E."/>
            <person name="Oguiza J.A."/>
            <person name="Ohm R."/>
            <person name="Olmedo M."/>
            <person name="Orejas M."/>
            <person name="Ortiz-Castellanos L."/>
            <person name="Pisabarro A.G."/>
            <person name="Rodriguez-Romero J."/>
            <person name="Ruiz-Herrera J."/>
            <person name="Ruiz-Vazquez R."/>
            <person name="Sanz C."/>
            <person name="Schackwitz W."/>
            <person name="Schmutz J."/>
            <person name="Shahriari M."/>
            <person name="Shelest E."/>
            <person name="Silva-Franco F."/>
            <person name="Soanes D."/>
            <person name="Syed K."/>
            <person name="Tagua V.G."/>
            <person name="Talbot N.J."/>
            <person name="Thon M."/>
            <person name="De vries R.P."/>
            <person name="Wiebenga A."/>
            <person name="Yadav J.S."/>
            <person name="Braun E.L."/>
            <person name="Baker S."/>
            <person name="Garre V."/>
            <person name="Horwitz B."/>
            <person name="Torres-Martinez S."/>
            <person name="Idnurm A."/>
            <person name="Herrera-Estrella A."/>
            <person name="Gabaldon T."/>
            <person name="Grigoriev I.V."/>
        </authorList>
    </citation>
    <scope>NUCLEOTIDE SEQUENCE [LARGE SCALE GENOMIC DNA]</scope>
    <source>
        <strain evidence="3">NRRL 1555(-)</strain>
    </source>
</reference>
<sequence length="151" mass="17218">MHKFILLLLLLISFEMTIALPNLPFLEARGVDLATTPACNGCLDRCKKSSDPYCSADCCWVCIPGRGGYQTDYIILVRRAPYSHYFVFFQDFIKTADKSASILTVLFNRQKTNPSSIHVRTFVISQKIIYYKPQNINTKRTVLKSHNTTES</sequence>
<keyword evidence="1" id="KW-0732">Signal</keyword>
<dbReference type="InParanoid" id="A0A167MM48"/>
<evidence type="ECO:0000313" key="3">
    <source>
        <dbReference type="Proteomes" id="UP000077315"/>
    </source>
</evidence>
<dbReference type="GeneID" id="28996807"/>
<feature type="signal peptide" evidence="1">
    <location>
        <begin position="1"/>
        <end position="19"/>
    </location>
</feature>
<dbReference type="VEuPathDB" id="FungiDB:PHYBLDRAFT_168602"/>
<protein>
    <submittedName>
        <fullName evidence="2">Uncharacterized protein</fullName>
    </submittedName>
</protein>
<organism evidence="2 3">
    <name type="scientific">Phycomyces blakesleeanus (strain ATCC 8743b / DSM 1359 / FGSC 10004 / NBRC 33097 / NRRL 1555)</name>
    <dbReference type="NCBI Taxonomy" id="763407"/>
    <lineage>
        <taxon>Eukaryota</taxon>
        <taxon>Fungi</taxon>
        <taxon>Fungi incertae sedis</taxon>
        <taxon>Mucoromycota</taxon>
        <taxon>Mucoromycotina</taxon>
        <taxon>Mucoromycetes</taxon>
        <taxon>Mucorales</taxon>
        <taxon>Phycomycetaceae</taxon>
        <taxon>Phycomyces</taxon>
    </lineage>
</organism>
<keyword evidence="3" id="KW-1185">Reference proteome</keyword>
<proteinExistence type="predicted"/>
<dbReference type="AlphaFoldDB" id="A0A167MM48"/>
<gene>
    <name evidence="2" type="ORF">PHYBLDRAFT_168602</name>
</gene>
<dbReference type="RefSeq" id="XP_018291289.1">
    <property type="nucleotide sequence ID" value="XM_018435901.1"/>
</dbReference>
<name>A0A167MM48_PHYB8</name>
<accession>A0A167MM48</accession>